<dbReference type="Pfam" id="PF00593">
    <property type="entry name" value="TonB_dep_Rec_b-barrel"/>
    <property type="match status" value="1"/>
</dbReference>
<dbReference type="Proteomes" id="UP001589943">
    <property type="component" value="Unassembled WGS sequence"/>
</dbReference>
<evidence type="ECO:0000256" key="10">
    <source>
        <dbReference type="ARBA" id="ARBA00023237"/>
    </source>
</evidence>
<dbReference type="InterPro" id="IPR036942">
    <property type="entry name" value="Beta-barrel_TonB_sf"/>
</dbReference>
<name>A0ABV6PGV7_9SPHN</name>
<feature type="domain" description="TonB-dependent receptor plug" evidence="15">
    <location>
        <begin position="52"/>
        <end position="160"/>
    </location>
</feature>
<evidence type="ECO:0000256" key="7">
    <source>
        <dbReference type="ARBA" id="ARBA00023065"/>
    </source>
</evidence>
<organism evidence="16 17">
    <name type="scientific">Novosphingobium aquiterrae</name>
    <dbReference type="NCBI Taxonomy" id="624388"/>
    <lineage>
        <taxon>Bacteria</taxon>
        <taxon>Pseudomonadati</taxon>
        <taxon>Pseudomonadota</taxon>
        <taxon>Alphaproteobacteria</taxon>
        <taxon>Sphingomonadales</taxon>
        <taxon>Sphingomonadaceae</taxon>
        <taxon>Novosphingobium</taxon>
    </lineage>
</organism>
<comment type="subcellular location">
    <subcellularLocation>
        <location evidence="1 11">Cell outer membrane</location>
        <topology evidence="1 11">Multi-pass membrane protein</topology>
    </subcellularLocation>
</comment>
<evidence type="ECO:0000313" key="17">
    <source>
        <dbReference type="Proteomes" id="UP001589943"/>
    </source>
</evidence>
<evidence type="ECO:0000256" key="8">
    <source>
        <dbReference type="ARBA" id="ARBA00023077"/>
    </source>
</evidence>
<dbReference type="SUPFAM" id="SSF56935">
    <property type="entry name" value="Porins"/>
    <property type="match status" value="1"/>
</dbReference>
<keyword evidence="2 11" id="KW-0813">Transport</keyword>
<dbReference type="PANTHER" id="PTHR32552">
    <property type="entry name" value="FERRICHROME IRON RECEPTOR-RELATED"/>
    <property type="match status" value="1"/>
</dbReference>
<dbReference type="InterPro" id="IPR039426">
    <property type="entry name" value="TonB-dep_rcpt-like"/>
</dbReference>
<feature type="signal peptide" evidence="13">
    <location>
        <begin position="1"/>
        <end position="23"/>
    </location>
</feature>
<comment type="similarity">
    <text evidence="11 12">Belongs to the TonB-dependent receptor family.</text>
</comment>
<keyword evidence="4" id="KW-0410">Iron transport</keyword>
<comment type="caution">
    <text evidence="16">The sequence shown here is derived from an EMBL/GenBank/DDBJ whole genome shotgun (WGS) entry which is preliminary data.</text>
</comment>
<protein>
    <submittedName>
        <fullName evidence="16">TonB-dependent receptor</fullName>
    </submittedName>
</protein>
<dbReference type="Gene3D" id="2.40.170.20">
    <property type="entry name" value="TonB-dependent receptor, beta-barrel domain"/>
    <property type="match status" value="1"/>
</dbReference>
<keyword evidence="16" id="KW-0675">Receptor</keyword>
<dbReference type="InterPro" id="IPR000531">
    <property type="entry name" value="Beta-barrel_TonB"/>
</dbReference>
<keyword evidence="5 11" id="KW-0812">Transmembrane</keyword>
<keyword evidence="8 12" id="KW-0798">TonB box</keyword>
<evidence type="ECO:0000259" key="14">
    <source>
        <dbReference type="Pfam" id="PF00593"/>
    </source>
</evidence>
<evidence type="ECO:0000256" key="13">
    <source>
        <dbReference type="SAM" id="SignalP"/>
    </source>
</evidence>
<gene>
    <name evidence="16" type="ORF">ACFFF7_06555</name>
</gene>
<evidence type="ECO:0000256" key="12">
    <source>
        <dbReference type="RuleBase" id="RU003357"/>
    </source>
</evidence>
<dbReference type="RefSeq" id="WP_379480576.1">
    <property type="nucleotide sequence ID" value="NZ_JBHLTL010000004.1"/>
</dbReference>
<feature type="chain" id="PRO_5045887537" evidence="13">
    <location>
        <begin position="24"/>
        <end position="796"/>
    </location>
</feature>
<keyword evidence="6" id="KW-0408">Iron</keyword>
<dbReference type="CDD" id="cd01347">
    <property type="entry name" value="ligand_gated_channel"/>
    <property type="match status" value="1"/>
</dbReference>
<keyword evidence="10 11" id="KW-0998">Cell outer membrane</keyword>
<reference evidence="16 17" key="1">
    <citation type="submission" date="2024-09" db="EMBL/GenBank/DDBJ databases">
        <authorList>
            <person name="Sun Q."/>
            <person name="Mori K."/>
        </authorList>
    </citation>
    <scope>NUCLEOTIDE SEQUENCE [LARGE SCALE GENOMIC DNA]</scope>
    <source>
        <strain evidence="16 17">NCAIM B.02537</strain>
    </source>
</reference>
<dbReference type="InterPro" id="IPR012910">
    <property type="entry name" value="Plug_dom"/>
</dbReference>
<evidence type="ECO:0000313" key="16">
    <source>
        <dbReference type="EMBL" id="MFC0589069.1"/>
    </source>
</evidence>
<evidence type="ECO:0000256" key="4">
    <source>
        <dbReference type="ARBA" id="ARBA00022496"/>
    </source>
</evidence>
<dbReference type="Pfam" id="PF07715">
    <property type="entry name" value="Plug"/>
    <property type="match status" value="1"/>
</dbReference>
<keyword evidence="7" id="KW-0406">Ion transport</keyword>
<keyword evidence="13" id="KW-0732">Signal</keyword>
<proteinExistence type="inferred from homology"/>
<keyword evidence="17" id="KW-1185">Reference proteome</keyword>
<dbReference type="EMBL" id="JBHLTL010000004">
    <property type="protein sequence ID" value="MFC0589069.1"/>
    <property type="molecule type" value="Genomic_DNA"/>
</dbReference>
<evidence type="ECO:0000259" key="15">
    <source>
        <dbReference type="Pfam" id="PF07715"/>
    </source>
</evidence>
<dbReference type="PANTHER" id="PTHR32552:SF81">
    <property type="entry name" value="TONB-DEPENDENT OUTER MEMBRANE RECEPTOR"/>
    <property type="match status" value="1"/>
</dbReference>
<evidence type="ECO:0000256" key="5">
    <source>
        <dbReference type="ARBA" id="ARBA00022692"/>
    </source>
</evidence>
<keyword evidence="9 11" id="KW-0472">Membrane</keyword>
<sequence>MKSVLYVSVAALALVSSATAALAQDAAPADAAADEQAPGEIVVTAQKRSESLQSVPVAVSVVSGDSLAAASRPSIESAAQLVPSLNFLKSGTTLNQTIFLRGVGTATFSIAGEPSVSTVVDGVVYARSGEAFSDMVDINQIEVLRGPQGTLFGKNASAGVINITTQMPRHELGGSVEASYFDRNEYRVKGMVNAPLGENLAARFTGFYGEYDGNIRNTATNQWVNGYKHWGARAQFLYDPSSDFRLYLTADYHRNDDDCCADIIATPPIVGGTGLPTTGLSTSALPAPLGANTRAVNQNLVTATKEEGWGLSAQADIALGENTLTSITAYRKWDNTEIRDGDWLDKAYVGYNQLHDNGPQTSNTFTQELRLTSPGGKELSWVVGGYFSRAFSERVFTRNDVVCTAAVGAPTGVLIPCGSVNANASTLPSATADFGSTFKNYALFGQATVRASDAFRVIAGIRYSHDELNVFHKRVTTLTGPGIQPSFDQGVYDEYVRLVNLGTSPTTAATNAAALANGVPFRTGTKKDNVSGKVAMQYDFSRNIMGYASFARGYKGPAYNIFFNLTGTGTNVIEAETSDAFELGLKNRLFDGAMTLNIAGFYAKYHNFQANNPDLVSGVVVTRFTNAGEVSTRGVEVDLNWRPARDLSVVGGVAYTDAHVDAFKAPAGGAAIPAGTPLGYAPKWKGSLSADYRVRTGGFADVFLGSQMNFQSSQLSLFAANAVQRQLGTIPAYALLNLQAGIGDPEDHWKLMFQVRNVFDKAYPAAIINGGPDGAYRYQIPRDADRYWGVTGKVSF</sequence>
<feature type="domain" description="TonB-dependent receptor-like beta-barrel" evidence="14">
    <location>
        <begin position="296"/>
        <end position="758"/>
    </location>
</feature>
<evidence type="ECO:0000256" key="9">
    <source>
        <dbReference type="ARBA" id="ARBA00023136"/>
    </source>
</evidence>
<evidence type="ECO:0000256" key="1">
    <source>
        <dbReference type="ARBA" id="ARBA00004571"/>
    </source>
</evidence>
<dbReference type="PROSITE" id="PS52016">
    <property type="entry name" value="TONB_DEPENDENT_REC_3"/>
    <property type="match status" value="1"/>
</dbReference>
<evidence type="ECO:0000256" key="2">
    <source>
        <dbReference type="ARBA" id="ARBA00022448"/>
    </source>
</evidence>
<accession>A0ABV6PGV7</accession>
<evidence type="ECO:0000256" key="3">
    <source>
        <dbReference type="ARBA" id="ARBA00022452"/>
    </source>
</evidence>
<evidence type="ECO:0000256" key="11">
    <source>
        <dbReference type="PROSITE-ProRule" id="PRU01360"/>
    </source>
</evidence>
<keyword evidence="3 11" id="KW-1134">Transmembrane beta strand</keyword>
<evidence type="ECO:0000256" key="6">
    <source>
        <dbReference type="ARBA" id="ARBA00023004"/>
    </source>
</evidence>